<gene>
    <name evidence="3" type="ORF">Q8A70_04570</name>
</gene>
<feature type="compositionally biased region" description="Polar residues" evidence="1">
    <location>
        <begin position="95"/>
        <end position="154"/>
    </location>
</feature>
<sequence>MNKVSLTRGALFGAACAVITLAAGSAGAQTYPPGTNCQSLLPGLRANCIDQARSMNSGTNVIPNSAGSNTVQSPGTNSLNSGTNVSPSGVAPTTVAPSTVAPSGVTTNGTASPNAVTPNGTVSPNAVTPNGTINPNTVSPNGTVSPNAVGTPNSAAPAANPVILPPAATGTGAGGATGGTSDN</sequence>
<organism evidence="3 4">
    <name type="scientific">Dongia sedimenti</name>
    <dbReference type="NCBI Taxonomy" id="3064282"/>
    <lineage>
        <taxon>Bacteria</taxon>
        <taxon>Pseudomonadati</taxon>
        <taxon>Pseudomonadota</taxon>
        <taxon>Alphaproteobacteria</taxon>
        <taxon>Rhodospirillales</taxon>
        <taxon>Dongiaceae</taxon>
        <taxon>Dongia</taxon>
    </lineage>
</organism>
<feature type="compositionally biased region" description="Gly residues" evidence="1">
    <location>
        <begin position="171"/>
        <end position="183"/>
    </location>
</feature>
<dbReference type="RefSeq" id="WP_379954338.1">
    <property type="nucleotide sequence ID" value="NZ_JAUYVI010000002.1"/>
</dbReference>
<evidence type="ECO:0000313" key="4">
    <source>
        <dbReference type="Proteomes" id="UP001230156"/>
    </source>
</evidence>
<keyword evidence="4" id="KW-1185">Reference proteome</keyword>
<feature type="signal peptide" evidence="2">
    <location>
        <begin position="1"/>
        <end position="28"/>
    </location>
</feature>
<dbReference type="Proteomes" id="UP001230156">
    <property type="component" value="Unassembled WGS sequence"/>
</dbReference>
<name>A0ABU0YGS0_9PROT</name>
<protein>
    <submittedName>
        <fullName evidence="3">Uncharacterized protein</fullName>
    </submittedName>
</protein>
<keyword evidence="2" id="KW-0732">Signal</keyword>
<feature type="chain" id="PRO_5046352913" evidence="2">
    <location>
        <begin position="29"/>
        <end position="183"/>
    </location>
</feature>
<evidence type="ECO:0000313" key="3">
    <source>
        <dbReference type="EMBL" id="MDQ7246922.1"/>
    </source>
</evidence>
<reference evidence="4" key="1">
    <citation type="submission" date="2023-08" db="EMBL/GenBank/DDBJ databases">
        <title>Rhodospirillaceae gen. nov., a novel taxon isolated from the Yangtze River Yuezi River estuary sludge.</title>
        <authorList>
            <person name="Ruan L."/>
        </authorList>
    </citation>
    <scope>NUCLEOTIDE SEQUENCE [LARGE SCALE GENOMIC DNA]</scope>
    <source>
        <strain evidence="4">R-7</strain>
    </source>
</reference>
<comment type="caution">
    <text evidence="3">The sequence shown here is derived from an EMBL/GenBank/DDBJ whole genome shotgun (WGS) entry which is preliminary data.</text>
</comment>
<feature type="compositionally biased region" description="Polar residues" evidence="1">
    <location>
        <begin position="59"/>
        <end position="87"/>
    </location>
</feature>
<accession>A0ABU0YGS0</accession>
<evidence type="ECO:0000256" key="1">
    <source>
        <dbReference type="SAM" id="MobiDB-lite"/>
    </source>
</evidence>
<dbReference type="EMBL" id="JAUYVI010000002">
    <property type="protein sequence ID" value="MDQ7246922.1"/>
    <property type="molecule type" value="Genomic_DNA"/>
</dbReference>
<proteinExistence type="predicted"/>
<feature type="region of interest" description="Disordered" evidence="1">
    <location>
        <begin position="59"/>
        <end position="183"/>
    </location>
</feature>
<evidence type="ECO:0000256" key="2">
    <source>
        <dbReference type="SAM" id="SignalP"/>
    </source>
</evidence>